<sequence>MLCFYDFAARLDTEANLQLDAMDGGMKNSRDEGWKWMIVAASFVTMICTRSITMSMSIFFVEFQTQFSTDFSTTSWINSLLDFTTMLCAPLGSYVGNRLSTRVAVITGGLLSSAGLVLSSFAPSLQFLYVSLGILTGLGFALSYTPAVAMVGTYFNERKALAYGIAMSGRGIGTFILPPLVQHLIDLYSWRGALLTLGGLVSNLCVCGSLMRPLVGQSIGEKENVKQILDEPDVQEDVKTVKFAGIGQNEDTCDKEQEEEKSLLRSQGGQASHDGVGVKVKESNKEAVKDKEKEHEEHSEDFMLTDTEMMVKDSKQDTKLAKSNLSKSMIAELQIADLKLNDSKLINLMLADTKQTDSKLVCSVLGNSKLADLDVQADSNLAKSKLCVLGLPDSKLLELMLADSKLAESEVTDSKLAESEVTDSKLAESEVSDSKLADSMLNDLHLVQLMLATPKLATPKLPGSQLLCEMASSEGPGFPITQSRKRREQECCRFPPSSDKYSFLFKPDFLLLSVAFLFLAFGCSVPFVYLVPYSLSVDISHHQAVLLMSILGIMGIVGNITFGWISDRKCLRTFRVVTFLIAVGFEGFICLFVPLLRTFSTLVSFSIFYGFFDGAYLALIPVVTCDIVGSAHLSTALGVVGLLHAIPYLISPPVAGWLLDWSGSYTSLFLLSGLSLLCSTFILAALAFLRHCYRGRSVSLQNQPQA</sequence>
<feature type="transmembrane region" description="Helical" evidence="11">
    <location>
        <begin position="665"/>
        <end position="689"/>
    </location>
</feature>
<evidence type="ECO:0000256" key="8">
    <source>
        <dbReference type="ARBA" id="ARBA00036771"/>
    </source>
</evidence>
<feature type="transmembrane region" description="Helical" evidence="11">
    <location>
        <begin position="127"/>
        <end position="148"/>
    </location>
</feature>
<comment type="subcellular location">
    <subcellularLocation>
        <location evidence="1">Basolateral cell membrane</location>
        <topology evidence="1">Multi-pass membrane protein</topology>
    </subcellularLocation>
</comment>
<comment type="similarity">
    <text evidence="2">Belongs to the major facilitator superfamily. Monocarboxylate porter (TC 2.A.1.13) family.</text>
</comment>
<evidence type="ECO:0000259" key="12">
    <source>
        <dbReference type="PROSITE" id="PS50850"/>
    </source>
</evidence>
<evidence type="ECO:0000256" key="2">
    <source>
        <dbReference type="ARBA" id="ARBA00006727"/>
    </source>
</evidence>
<feature type="transmembrane region" description="Helical" evidence="11">
    <location>
        <begin position="577"/>
        <end position="596"/>
    </location>
</feature>
<feature type="transmembrane region" description="Helical" evidence="11">
    <location>
        <begin position="103"/>
        <end position="121"/>
    </location>
</feature>
<feature type="transmembrane region" description="Helical" evidence="11">
    <location>
        <begin position="76"/>
        <end position="96"/>
    </location>
</feature>
<dbReference type="OrthoDB" id="6499973at2759"/>
<evidence type="ECO:0000256" key="11">
    <source>
        <dbReference type="SAM" id="Phobius"/>
    </source>
</evidence>
<keyword evidence="4 11" id="KW-0812">Transmembrane</keyword>
<feature type="domain" description="Major facilitator superfamily (MFS) profile" evidence="12">
    <location>
        <begin position="508"/>
        <end position="706"/>
    </location>
</feature>
<dbReference type="PROSITE" id="PS50850">
    <property type="entry name" value="MFS"/>
    <property type="match status" value="1"/>
</dbReference>
<keyword evidence="13" id="KW-1185">Reference proteome</keyword>
<evidence type="ECO:0000256" key="5">
    <source>
        <dbReference type="ARBA" id="ARBA00022989"/>
    </source>
</evidence>
<keyword evidence="5 11" id="KW-1133">Transmembrane helix</keyword>
<feature type="transmembrane region" description="Helical" evidence="11">
    <location>
        <begin position="36"/>
        <end position="61"/>
    </location>
</feature>
<dbReference type="PANTHER" id="PTHR11360">
    <property type="entry name" value="MONOCARBOXYLATE TRANSPORTER"/>
    <property type="match status" value="1"/>
</dbReference>
<dbReference type="AlphaFoldDB" id="A0A2D0RKT6"/>
<dbReference type="CTD" id="557762"/>
<dbReference type="Proteomes" id="UP000221080">
    <property type="component" value="Chromosome 9"/>
</dbReference>
<comment type="catalytic activity">
    <reaction evidence="7">
        <text>creatine(in) = creatine(out)</text>
        <dbReference type="Rhea" id="RHEA:73043"/>
        <dbReference type="ChEBI" id="CHEBI:57947"/>
    </reaction>
</comment>
<evidence type="ECO:0000313" key="14">
    <source>
        <dbReference type="RefSeq" id="XP_017331128.1"/>
    </source>
</evidence>
<dbReference type="InterPro" id="IPR036259">
    <property type="entry name" value="MFS_trans_sf"/>
</dbReference>
<evidence type="ECO:0000256" key="10">
    <source>
        <dbReference type="SAM" id="MobiDB-lite"/>
    </source>
</evidence>
<dbReference type="Gene3D" id="1.20.1250.20">
    <property type="entry name" value="MFS general substrate transporter like domains"/>
    <property type="match status" value="2"/>
</dbReference>
<evidence type="ECO:0000256" key="6">
    <source>
        <dbReference type="ARBA" id="ARBA00023136"/>
    </source>
</evidence>
<dbReference type="PANTHER" id="PTHR11360:SF318">
    <property type="entry name" value="MONOCARBOXYLATE TRANSPORTER 12"/>
    <property type="match status" value="1"/>
</dbReference>
<dbReference type="Gene3D" id="2.160.20.80">
    <property type="entry name" value="E3 ubiquitin-protein ligase SopA"/>
    <property type="match status" value="1"/>
</dbReference>
<dbReference type="GO" id="GO:0022857">
    <property type="term" value="F:transmembrane transporter activity"/>
    <property type="evidence" value="ECO:0007669"/>
    <property type="project" value="InterPro"/>
</dbReference>
<feature type="region of interest" description="Disordered" evidence="10">
    <location>
        <begin position="249"/>
        <end position="299"/>
    </location>
</feature>
<feature type="transmembrane region" description="Helical" evidence="11">
    <location>
        <begin position="602"/>
        <end position="624"/>
    </location>
</feature>
<organism evidence="13 14">
    <name type="scientific">Ictalurus punctatus</name>
    <name type="common">Channel catfish</name>
    <name type="synonym">Silurus punctatus</name>
    <dbReference type="NCBI Taxonomy" id="7998"/>
    <lineage>
        <taxon>Eukaryota</taxon>
        <taxon>Metazoa</taxon>
        <taxon>Chordata</taxon>
        <taxon>Craniata</taxon>
        <taxon>Vertebrata</taxon>
        <taxon>Euteleostomi</taxon>
        <taxon>Actinopterygii</taxon>
        <taxon>Neopterygii</taxon>
        <taxon>Teleostei</taxon>
        <taxon>Ostariophysi</taxon>
        <taxon>Siluriformes</taxon>
        <taxon>Ictaluridae</taxon>
        <taxon>Ictalurus</taxon>
    </lineage>
</organism>
<dbReference type="KEGG" id="ipu:108269683"/>
<evidence type="ECO:0000256" key="1">
    <source>
        <dbReference type="ARBA" id="ARBA00004554"/>
    </source>
</evidence>
<accession>A0A2D0RKT6</accession>
<dbReference type="GeneID" id="108269683"/>
<feature type="compositionally biased region" description="Basic and acidic residues" evidence="10">
    <location>
        <begin position="252"/>
        <end position="263"/>
    </location>
</feature>
<dbReference type="STRING" id="7998.ENSIPUP00000026752"/>
<comment type="function">
    <text evidence="9">Functions as a transporter for creatine and as well for its precursor guanidinoacetate. Transport of creatine and GAA is independent of resting membrane potential and extracellular Na(+), Cl(-), or pH. Contributes to the process of creatine biosynthesis and distribution.</text>
</comment>
<feature type="transmembrane region" description="Helical" evidence="11">
    <location>
        <begin position="193"/>
        <end position="211"/>
    </location>
</feature>
<protein>
    <submittedName>
        <fullName evidence="14">Monocarboxylate transporter 12-B isoform X1</fullName>
    </submittedName>
</protein>
<dbReference type="SUPFAM" id="SSF103473">
    <property type="entry name" value="MFS general substrate transporter"/>
    <property type="match status" value="1"/>
</dbReference>
<dbReference type="InterPro" id="IPR020846">
    <property type="entry name" value="MFS_dom"/>
</dbReference>
<feature type="transmembrane region" description="Helical" evidence="11">
    <location>
        <begin position="509"/>
        <end position="532"/>
    </location>
</feature>
<keyword evidence="6 11" id="KW-0472">Membrane</keyword>
<dbReference type="GO" id="GO:0016323">
    <property type="term" value="C:basolateral plasma membrane"/>
    <property type="evidence" value="ECO:0007669"/>
    <property type="project" value="UniProtKB-SubCell"/>
</dbReference>
<evidence type="ECO:0000313" key="13">
    <source>
        <dbReference type="Proteomes" id="UP000221080"/>
    </source>
</evidence>
<feature type="transmembrane region" description="Helical" evidence="11">
    <location>
        <begin position="544"/>
        <end position="565"/>
    </location>
</feature>
<dbReference type="GO" id="GO:0015881">
    <property type="term" value="P:creatine transmembrane transport"/>
    <property type="evidence" value="ECO:0007669"/>
    <property type="project" value="TreeGrafter"/>
</dbReference>
<evidence type="ECO:0000256" key="3">
    <source>
        <dbReference type="ARBA" id="ARBA00022475"/>
    </source>
</evidence>
<evidence type="ECO:0000256" key="7">
    <source>
        <dbReference type="ARBA" id="ARBA00036521"/>
    </source>
</evidence>
<dbReference type="InterPro" id="IPR050327">
    <property type="entry name" value="Proton-linked_MCT"/>
</dbReference>
<dbReference type="RefSeq" id="XP_017331128.1">
    <property type="nucleotide sequence ID" value="XM_017475639.2"/>
</dbReference>
<gene>
    <name evidence="14" type="primary">slc16a12a</name>
</gene>
<evidence type="ECO:0000256" key="9">
    <source>
        <dbReference type="ARBA" id="ARBA00037605"/>
    </source>
</evidence>
<keyword evidence="3" id="KW-1003">Cell membrane</keyword>
<comment type="catalytic activity">
    <reaction evidence="8">
        <text>guanidinoacetate(in) = guanidinoacetate(out)</text>
        <dbReference type="Rhea" id="RHEA:73047"/>
        <dbReference type="ChEBI" id="CHEBI:57742"/>
    </reaction>
</comment>
<dbReference type="OMA" id="CFYDFAA"/>
<reference evidence="13" key="1">
    <citation type="journal article" date="2016" name="Nat. Commun.">
        <title>The channel catfish genome sequence provides insights into the evolution of scale formation in teleosts.</title>
        <authorList>
            <person name="Liu Z."/>
            <person name="Liu S."/>
            <person name="Yao J."/>
            <person name="Bao L."/>
            <person name="Zhang J."/>
            <person name="Li Y."/>
            <person name="Jiang C."/>
            <person name="Sun L."/>
            <person name="Wang R."/>
            <person name="Zhang Y."/>
            <person name="Zhou T."/>
            <person name="Zeng Q."/>
            <person name="Fu Q."/>
            <person name="Gao S."/>
            <person name="Li N."/>
            <person name="Koren S."/>
            <person name="Jiang Y."/>
            <person name="Zimin A."/>
            <person name="Xu P."/>
            <person name="Phillippy A.M."/>
            <person name="Geng X."/>
            <person name="Song L."/>
            <person name="Sun F."/>
            <person name="Li C."/>
            <person name="Wang X."/>
            <person name="Chen A."/>
            <person name="Jin Y."/>
            <person name="Yuan Z."/>
            <person name="Yang Y."/>
            <person name="Tan S."/>
            <person name="Peatman E."/>
            <person name="Lu J."/>
            <person name="Qin Z."/>
            <person name="Dunham R."/>
            <person name="Li Z."/>
            <person name="Sonstegard T."/>
            <person name="Feng J."/>
            <person name="Danzmann R.G."/>
            <person name="Schroeder S."/>
            <person name="Scheffler B."/>
            <person name="Duke M.V."/>
            <person name="Ballard L."/>
            <person name="Kucuktas H."/>
            <person name="Kaltenboeck L."/>
            <person name="Liu H."/>
            <person name="Armbruster J."/>
            <person name="Xie Y."/>
            <person name="Kirby M.L."/>
            <person name="Tian Y."/>
            <person name="Flanagan M.E."/>
            <person name="Mu W."/>
            <person name="Waldbieser G.C."/>
        </authorList>
    </citation>
    <scope>NUCLEOTIDE SEQUENCE [LARGE SCALE GENOMIC DNA]</scope>
    <source>
        <strain evidence="13">SDA103</strain>
    </source>
</reference>
<reference evidence="14" key="2">
    <citation type="submission" date="2025-08" db="UniProtKB">
        <authorList>
            <consortium name="RefSeq"/>
        </authorList>
    </citation>
    <scope>IDENTIFICATION</scope>
    <source>
        <tissue evidence="14">Blood</tissue>
    </source>
</reference>
<dbReference type="InterPro" id="IPR011701">
    <property type="entry name" value="MFS"/>
</dbReference>
<dbReference type="Pfam" id="PF07690">
    <property type="entry name" value="MFS_1"/>
    <property type="match status" value="2"/>
</dbReference>
<dbReference type="SUPFAM" id="SSF141571">
    <property type="entry name" value="Pentapeptide repeat-like"/>
    <property type="match status" value="1"/>
</dbReference>
<feature type="compositionally biased region" description="Basic and acidic residues" evidence="10">
    <location>
        <begin position="279"/>
        <end position="299"/>
    </location>
</feature>
<proteinExistence type="inferred from homology"/>
<evidence type="ECO:0000256" key="4">
    <source>
        <dbReference type="ARBA" id="ARBA00022692"/>
    </source>
</evidence>
<name>A0A2D0RKT6_ICTPU</name>
<feature type="transmembrane region" description="Helical" evidence="11">
    <location>
        <begin position="160"/>
        <end position="181"/>
    </location>
</feature>
<feature type="transmembrane region" description="Helical" evidence="11">
    <location>
        <begin position="636"/>
        <end position="659"/>
    </location>
</feature>